<keyword evidence="3" id="KW-1185">Reference proteome</keyword>
<evidence type="ECO:0000313" key="2">
    <source>
        <dbReference type="EMBL" id="MFC5060389.1"/>
    </source>
</evidence>
<name>A0ABV9YG76_9PSEU</name>
<feature type="compositionally biased region" description="Low complexity" evidence="1">
    <location>
        <begin position="100"/>
        <end position="121"/>
    </location>
</feature>
<evidence type="ECO:0000313" key="3">
    <source>
        <dbReference type="Proteomes" id="UP001595833"/>
    </source>
</evidence>
<organism evidence="2 3">
    <name type="scientific">Saccharothrix xinjiangensis</name>
    <dbReference type="NCBI Taxonomy" id="204798"/>
    <lineage>
        <taxon>Bacteria</taxon>
        <taxon>Bacillati</taxon>
        <taxon>Actinomycetota</taxon>
        <taxon>Actinomycetes</taxon>
        <taxon>Pseudonocardiales</taxon>
        <taxon>Pseudonocardiaceae</taxon>
        <taxon>Saccharothrix</taxon>
    </lineage>
</organism>
<dbReference type="RefSeq" id="WP_344037359.1">
    <property type="nucleotide sequence ID" value="NZ_BAAAKE010000007.1"/>
</dbReference>
<evidence type="ECO:0000256" key="1">
    <source>
        <dbReference type="SAM" id="MobiDB-lite"/>
    </source>
</evidence>
<dbReference type="EMBL" id="JBHSJB010000053">
    <property type="protein sequence ID" value="MFC5060389.1"/>
    <property type="molecule type" value="Genomic_DNA"/>
</dbReference>
<sequence>MSGVLLRLRPIAHATPTATGLHVRGWRSSFTLEGGRGLWTIWERLAGPLAEGVPPEQLAVPGDASPAVGRALELIIGQLHEHDLLVEVPAEWVEAERGEGASSASAGGADASTGGTDASSTGTGGTGVDSAGGAGTGSAGGRRGARQGGAGQGGAGRRGAGLRGASGSRVPPADIASWLESVAASPLESWRRLRSATAVVAGRGALAAAAHRALTAAGLDVAPVRPGAGLLLTAGPHAVAAGCAADVGFAVAPGSVGDVVADAAAVAGRLAGAPGSPPEVLAALVGSAAAHRLVCALGGLPDPATEVVDMWSDVPPTGPPHQAVLVARVDPLHAEYHPWLSAIRPMEPNGALLEVLGDRELGPVPTPLPGDLPQLPVKLAASGGAVGFGTTEHAARLDALLRAARGLAPEGALVGADRVHALGLALRTAVRDLPGAPVAEDEWSGDPTARRWWKAVVLRFALPASVEVTRLGPGVVRAVVRAGAEELSWAVEAEVADAVAFAALAAAGRAQANRAGPDVVGPVVLCGAAPFAAPDGAAAPWTNRDWNWPHGVRDGEEAFQDDLRALAGEVEPVHLGPVLEASGLVAFAVPGAGR</sequence>
<accession>A0ABV9YG76</accession>
<comment type="caution">
    <text evidence="2">The sequence shown here is derived from an EMBL/GenBank/DDBJ whole genome shotgun (WGS) entry which is preliminary data.</text>
</comment>
<proteinExistence type="predicted"/>
<gene>
    <name evidence="2" type="ORF">ACFPFM_42325</name>
</gene>
<feature type="region of interest" description="Disordered" evidence="1">
    <location>
        <begin position="96"/>
        <end position="169"/>
    </location>
</feature>
<dbReference type="Proteomes" id="UP001595833">
    <property type="component" value="Unassembled WGS sequence"/>
</dbReference>
<protein>
    <submittedName>
        <fullName evidence="2">Uncharacterized protein</fullName>
    </submittedName>
</protein>
<feature type="compositionally biased region" description="Gly residues" evidence="1">
    <location>
        <begin position="122"/>
        <end position="164"/>
    </location>
</feature>
<reference evidence="3" key="1">
    <citation type="journal article" date="2019" name="Int. J. Syst. Evol. Microbiol.">
        <title>The Global Catalogue of Microorganisms (GCM) 10K type strain sequencing project: providing services to taxonomists for standard genome sequencing and annotation.</title>
        <authorList>
            <consortium name="The Broad Institute Genomics Platform"/>
            <consortium name="The Broad Institute Genome Sequencing Center for Infectious Disease"/>
            <person name="Wu L."/>
            <person name="Ma J."/>
        </authorList>
    </citation>
    <scope>NUCLEOTIDE SEQUENCE [LARGE SCALE GENOMIC DNA]</scope>
    <source>
        <strain evidence="3">KCTC 12848</strain>
    </source>
</reference>